<feature type="region of interest" description="Disordered" evidence="9">
    <location>
        <begin position="499"/>
        <end position="522"/>
    </location>
</feature>
<evidence type="ECO:0000256" key="9">
    <source>
        <dbReference type="SAM" id="MobiDB-lite"/>
    </source>
</evidence>
<keyword evidence="5 8" id="KW-0804">Transcription</keyword>
<evidence type="ECO:0000256" key="5">
    <source>
        <dbReference type="ARBA" id="ARBA00023163"/>
    </source>
</evidence>
<protein>
    <recommendedName>
        <fullName evidence="8">Auxin response factor</fullName>
    </recommendedName>
</protein>
<evidence type="ECO:0000259" key="10">
    <source>
        <dbReference type="PROSITE" id="PS50863"/>
    </source>
</evidence>
<dbReference type="Gene3D" id="2.30.30.1040">
    <property type="match status" value="1"/>
</dbReference>
<dbReference type="EMBL" id="WHWC01000001">
    <property type="protein sequence ID" value="KAG8389705.1"/>
    <property type="molecule type" value="Genomic_DNA"/>
</dbReference>
<dbReference type="Pfam" id="PF06507">
    <property type="entry name" value="ARF_AD"/>
    <property type="match status" value="1"/>
</dbReference>
<comment type="similarity">
    <text evidence="2 8">Belongs to the ARF family.</text>
</comment>
<name>A0AAV6Y7J5_9LAMI</name>
<dbReference type="GO" id="GO:0006355">
    <property type="term" value="P:regulation of DNA-templated transcription"/>
    <property type="evidence" value="ECO:0007669"/>
    <property type="project" value="InterPro"/>
</dbReference>
<proteinExistence type="inferred from homology"/>
<keyword evidence="7 8" id="KW-0927">Auxin signaling pathway</keyword>
<evidence type="ECO:0000256" key="3">
    <source>
        <dbReference type="ARBA" id="ARBA00023015"/>
    </source>
</evidence>
<keyword evidence="3 8" id="KW-0805">Transcription regulation</keyword>
<dbReference type="PANTHER" id="PTHR31384:SF94">
    <property type="entry name" value="AUXIN RESPONSE FACTOR 17"/>
    <property type="match status" value="1"/>
</dbReference>
<gene>
    <name evidence="11" type="ORF">BUALT_Bualt01G0006500</name>
</gene>
<feature type="compositionally biased region" description="Low complexity" evidence="9">
    <location>
        <begin position="465"/>
        <end position="478"/>
    </location>
</feature>
<evidence type="ECO:0000313" key="12">
    <source>
        <dbReference type="Proteomes" id="UP000826271"/>
    </source>
</evidence>
<dbReference type="Gene3D" id="2.40.330.10">
    <property type="entry name" value="DNA-binding pseudobarrel domain"/>
    <property type="match status" value="1"/>
</dbReference>
<feature type="domain" description="TF-B3" evidence="10">
    <location>
        <begin position="119"/>
        <end position="222"/>
    </location>
</feature>
<evidence type="ECO:0000256" key="7">
    <source>
        <dbReference type="ARBA" id="ARBA00023294"/>
    </source>
</evidence>
<evidence type="ECO:0000256" key="1">
    <source>
        <dbReference type="ARBA" id="ARBA00004123"/>
    </source>
</evidence>
<dbReference type="GO" id="GO:0009734">
    <property type="term" value="P:auxin-activated signaling pathway"/>
    <property type="evidence" value="ECO:0007669"/>
    <property type="project" value="UniProtKB-KW"/>
</dbReference>
<dbReference type="AlphaFoldDB" id="A0AAV6Y7J5"/>
<evidence type="ECO:0000256" key="6">
    <source>
        <dbReference type="ARBA" id="ARBA00023242"/>
    </source>
</evidence>
<dbReference type="Pfam" id="PF02362">
    <property type="entry name" value="B3"/>
    <property type="match status" value="1"/>
</dbReference>
<feature type="region of interest" description="Disordered" evidence="9">
    <location>
        <begin position="437"/>
        <end position="485"/>
    </location>
</feature>
<keyword evidence="6 8" id="KW-0539">Nucleus</keyword>
<dbReference type="SMART" id="SM01019">
    <property type="entry name" value="B3"/>
    <property type="match status" value="1"/>
</dbReference>
<evidence type="ECO:0000256" key="4">
    <source>
        <dbReference type="ARBA" id="ARBA00023125"/>
    </source>
</evidence>
<keyword evidence="12" id="KW-1185">Reference proteome</keyword>
<keyword evidence="4 8" id="KW-0238">DNA-binding</keyword>
<comment type="subunit">
    <text evidence="8">Homodimers and heterodimers.</text>
</comment>
<reference evidence="11" key="1">
    <citation type="submission" date="2019-10" db="EMBL/GenBank/DDBJ databases">
        <authorList>
            <person name="Zhang R."/>
            <person name="Pan Y."/>
            <person name="Wang J."/>
            <person name="Ma R."/>
            <person name="Yu S."/>
        </authorList>
    </citation>
    <scope>NUCLEOTIDE SEQUENCE</scope>
    <source>
        <strain evidence="11">LA-IB0</strain>
        <tissue evidence="11">Leaf</tissue>
    </source>
</reference>
<dbReference type="SUPFAM" id="SSF101936">
    <property type="entry name" value="DNA-binding pseudobarrel domain"/>
    <property type="match status" value="1"/>
</dbReference>
<dbReference type="InterPro" id="IPR015300">
    <property type="entry name" value="DNA-bd_pseudobarrel_sf"/>
</dbReference>
<dbReference type="Proteomes" id="UP000826271">
    <property type="component" value="Unassembled WGS sequence"/>
</dbReference>
<accession>A0AAV6Y7J5</accession>
<comment type="subcellular location">
    <subcellularLocation>
        <location evidence="1 8">Nucleus</location>
    </subcellularLocation>
</comment>
<dbReference type="InterPro" id="IPR003340">
    <property type="entry name" value="B3_DNA-bd"/>
</dbReference>
<feature type="compositionally biased region" description="Polar residues" evidence="9">
    <location>
        <begin position="499"/>
        <end position="510"/>
    </location>
</feature>
<sequence length="522" mass="57718">MSTSSFSTAAAAAEVDASVWRVLAGASVQIPSFGSYVYYFPQGHLEHSPASAAVAAVMNYNFNLQRPLVPCEVRSVRFLSNPGSDQAFVKILLQPLQPYSLRRSNNYDGVNAQNDVVSFAKVLTPSDANNGGGFSVPRYCADSIFPRLDHAADRPVQNLTFKDTLNNAWEFRHIYRGTPRRHLLTTGWNKFVNAKRLVAGDSVVFMRKRSTNELFVGIRRVATFGGDVDGGNGGDALEAIEKAARGITFEVVYYPRVGMPDFVVDAEKVKESLEICWSAGKRVRIGLETEDTARMTWYQGTITAAARPCSGPWCGSPWRMLQVYIVYNIYIIRKNVVSWDEPESLKGMNRVSPWQVEHLLLRPLLDSSEFLPSKRIRLLQNPGPVPNQQEESHLPTTQLTPSVAGHLELTMLNYSPFPAGIQGARQDHIRLSGSRADNSHQTFDELPKNDGGPEFESVSTVLSIGSPHSVSPGSRSSGQHGGHRNSFQLFGRMIQMSQPSNVIDNPSSHSPRQEPNGVLQLF</sequence>
<evidence type="ECO:0000256" key="2">
    <source>
        <dbReference type="ARBA" id="ARBA00007853"/>
    </source>
</evidence>
<dbReference type="PANTHER" id="PTHR31384">
    <property type="entry name" value="AUXIN RESPONSE FACTOR 4-RELATED"/>
    <property type="match status" value="1"/>
</dbReference>
<evidence type="ECO:0000313" key="11">
    <source>
        <dbReference type="EMBL" id="KAG8389705.1"/>
    </source>
</evidence>
<comment type="function">
    <text evidence="8">Auxin response factors (ARFs) are transcriptional factors that bind specifically to the DNA sequence 5'-TGTCTC-3' found in the auxin-responsive promoter elements (AuxREs).</text>
</comment>
<dbReference type="PROSITE" id="PS50863">
    <property type="entry name" value="B3"/>
    <property type="match status" value="1"/>
</dbReference>
<dbReference type="InterPro" id="IPR010525">
    <property type="entry name" value="ARF_dom"/>
</dbReference>
<dbReference type="FunFam" id="2.40.330.10:FF:000001">
    <property type="entry name" value="Auxin response factor"/>
    <property type="match status" value="1"/>
</dbReference>
<organism evidence="11 12">
    <name type="scientific">Buddleja alternifolia</name>
    <dbReference type="NCBI Taxonomy" id="168488"/>
    <lineage>
        <taxon>Eukaryota</taxon>
        <taxon>Viridiplantae</taxon>
        <taxon>Streptophyta</taxon>
        <taxon>Embryophyta</taxon>
        <taxon>Tracheophyta</taxon>
        <taxon>Spermatophyta</taxon>
        <taxon>Magnoliopsida</taxon>
        <taxon>eudicotyledons</taxon>
        <taxon>Gunneridae</taxon>
        <taxon>Pentapetalae</taxon>
        <taxon>asterids</taxon>
        <taxon>lamiids</taxon>
        <taxon>Lamiales</taxon>
        <taxon>Scrophulariaceae</taxon>
        <taxon>Buddlejeae</taxon>
        <taxon>Buddleja</taxon>
    </lineage>
</organism>
<dbReference type="GO" id="GO:0003677">
    <property type="term" value="F:DNA binding"/>
    <property type="evidence" value="ECO:0007669"/>
    <property type="project" value="UniProtKB-KW"/>
</dbReference>
<dbReference type="InterPro" id="IPR044835">
    <property type="entry name" value="ARF_plant"/>
</dbReference>
<evidence type="ECO:0000256" key="8">
    <source>
        <dbReference type="RuleBase" id="RU004561"/>
    </source>
</evidence>
<dbReference type="CDD" id="cd10017">
    <property type="entry name" value="B3_DNA"/>
    <property type="match status" value="1"/>
</dbReference>
<dbReference type="GO" id="GO:0005634">
    <property type="term" value="C:nucleus"/>
    <property type="evidence" value="ECO:0007669"/>
    <property type="project" value="UniProtKB-SubCell"/>
</dbReference>
<comment type="caution">
    <text evidence="11">The sequence shown here is derived from an EMBL/GenBank/DDBJ whole genome shotgun (WGS) entry which is preliminary data.</text>
</comment>